<evidence type="ECO:0000256" key="3">
    <source>
        <dbReference type="ARBA" id="ARBA00022605"/>
    </source>
</evidence>
<protein>
    <recommendedName>
        <fullName evidence="10">Imidazole glycerol phosphate synthase subunit HisH</fullName>
        <ecNumber evidence="10">4.3.2.10</ecNumber>
    </recommendedName>
    <alternativeName>
        <fullName evidence="10">IGP synthase glutaminase subunit</fullName>
        <ecNumber evidence="10">3.5.1.2</ecNumber>
    </alternativeName>
    <alternativeName>
        <fullName evidence="10">IGP synthase subunit HisH</fullName>
    </alternativeName>
    <alternativeName>
        <fullName evidence="10">ImGP synthase subunit HisH</fullName>
        <shortName evidence="10">IGPS subunit HisH</shortName>
    </alternativeName>
</protein>
<sequence>MITIIDYGSGNLRSIKNALTKVGSQVKITKDKKEIKKADTILLPGVGAFGKAMKNLKNYKNTIIKHIEADKPFLGICLGLQLLLTKSEESPNIQGLNIIPGEVTRIPALGKVPHMGWNQLNITNNCPILEGLEDEYFYFVHSYHAKPKEKNVIAATADYHIKMVAVLWKDNIFATQFHPEKSGKAGLKILHNFIEFSK</sequence>
<dbReference type="CDD" id="cd01748">
    <property type="entry name" value="GATase1_IGP_Synthase"/>
    <property type="match status" value="1"/>
</dbReference>
<dbReference type="PANTHER" id="PTHR42701">
    <property type="entry name" value="IMIDAZOLE GLYCEROL PHOSPHATE SYNTHASE SUBUNIT HISH"/>
    <property type="match status" value="1"/>
</dbReference>
<keyword evidence="4 10" id="KW-0378">Hydrolase</keyword>
<comment type="catalytic activity">
    <reaction evidence="8 10">
        <text>5-[(5-phospho-1-deoxy-D-ribulos-1-ylimino)methylamino]-1-(5-phospho-beta-D-ribosyl)imidazole-4-carboxamide + L-glutamine = D-erythro-1-(imidazol-4-yl)glycerol 3-phosphate + 5-amino-1-(5-phospho-beta-D-ribosyl)imidazole-4-carboxamide + L-glutamate + H(+)</text>
        <dbReference type="Rhea" id="RHEA:24793"/>
        <dbReference type="ChEBI" id="CHEBI:15378"/>
        <dbReference type="ChEBI" id="CHEBI:29985"/>
        <dbReference type="ChEBI" id="CHEBI:58278"/>
        <dbReference type="ChEBI" id="CHEBI:58359"/>
        <dbReference type="ChEBI" id="CHEBI:58475"/>
        <dbReference type="ChEBI" id="CHEBI:58525"/>
        <dbReference type="EC" id="4.3.2.10"/>
    </reaction>
</comment>
<evidence type="ECO:0000313" key="13">
    <source>
        <dbReference type="Proteomes" id="UP000831817"/>
    </source>
</evidence>
<comment type="subcellular location">
    <subcellularLocation>
        <location evidence="10">Cytoplasm</location>
    </subcellularLocation>
</comment>
<dbReference type="HAMAP" id="MF_00278">
    <property type="entry name" value="HisH"/>
    <property type="match status" value="1"/>
</dbReference>
<dbReference type="InterPro" id="IPR029062">
    <property type="entry name" value="Class_I_gatase-like"/>
</dbReference>
<dbReference type="SUPFAM" id="SSF52317">
    <property type="entry name" value="Class I glutamine amidotransferase-like"/>
    <property type="match status" value="1"/>
</dbReference>
<keyword evidence="5 10" id="KW-0315">Glutamine amidotransferase</keyword>
<keyword evidence="10" id="KW-0963">Cytoplasm</keyword>
<keyword evidence="7 10" id="KW-0456">Lyase</keyword>
<evidence type="ECO:0000256" key="2">
    <source>
        <dbReference type="ARBA" id="ARBA00011152"/>
    </source>
</evidence>
<comment type="catalytic activity">
    <reaction evidence="9 10">
        <text>L-glutamine + H2O = L-glutamate + NH4(+)</text>
        <dbReference type="Rhea" id="RHEA:15889"/>
        <dbReference type="ChEBI" id="CHEBI:15377"/>
        <dbReference type="ChEBI" id="CHEBI:28938"/>
        <dbReference type="ChEBI" id="CHEBI:29985"/>
        <dbReference type="ChEBI" id="CHEBI:58359"/>
        <dbReference type="EC" id="3.5.1.2"/>
    </reaction>
</comment>
<comment type="pathway">
    <text evidence="1 10">Amino-acid biosynthesis; L-histidine biosynthesis; L-histidine from 5-phospho-alpha-D-ribose 1-diphosphate: step 5/9.</text>
</comment>
<evidence type="ECO:0000256" key="4">
    <source>
        <dbReference type="ARBA" id="ARBA00022801"/>
    </source>
</evidence>
<dbReference type="Pfam" id="PF00117">
    <property type="entry name" value="GATase"/>
    <property type="match status" value="1"/>
</dbReference>
<evidence type="ECO:0000256" key="8">
    <source>
        <dbReference type="ARBA" id="ARBA00047838"/>
    </source>
</evidence>
<dbReference type="EC" id="3.5.1.2" evidence="10"/>
<dbReference type="RefSeq" id="WP_248564428.1">
    <property type="nucleotide sequence ID" value="NZ_AP025698.1"/>
</dbReference>
<evidence type="ECO:0000256" key="7">
    <source>
        <dbReference type="ARBA" id="ARBA00023239"/>
    </source>
</evidence>
<name>A0ABN6PGU0_9EURY</name>
<evidence type="ECO:0000256" key="1">
    <source>
        <dbReference type="ARBA" id="ARBA00005091"/>
    </source>
</evidence>
<dbReference type="PROSITE" id="PS51273">
    <property type="entry name" value="GATASE_TYPE_1"/>
    <property type="match status" value="1"/>
</dbReference>
<evidence type="ECO:0000313" key="12">
    <source>
        <dbReference type="EMBL" id="BDH80132.1"/>
    </source>
</evidence>
<evidence type="ECO:0000259" key="11">
    <source>
        <dbReference type="Pfam" id="PF00117"/>
    </source>
</evidence>
<evidence type="ECO:0000256" key="10">
    <source>
        <dbReference type="HAMAP-Rule" id="MF_00278"/>
    </source>
</evidence>
<dbReference type="NCBIfam" id="TIGR01855">
    <property type="entry name" value="IMP_synth_hisH"/>
    <property type="match status" value="1"/>
</dbReference>
<keyword evidence="6 10" id="KW-0368">Histidine biosynthesis</keyword>
<dbReference type="Gene3D" id="3.40.50.880">
    <property type="match status" value="1"/>
</dbReference>
<dbReference type="GeneID" id="71966043"/>
<evidence type="ECO:0000256" key="5">
    <source>
        <dbReference type="ARBA" id="ARBA00022962"/>
    </source>
</evidence>
<dbReference type="EC" id="4.3.2.10" evidence="10"/>
<reference evidence="12 13" key="1">
    <citation type="submission" date="2022-04" db="EMBL/GenBank/DDBJ databases">
        <title>Complete genome of Methanothermobacter tenebrarum strain RMAS.</title>
        <authorList>
            <person name="Nakamura K."/>
            <person name="Oshima K."/>
            <person name="Hattori M."/>
            <person name="Kamagata Y."/>
            <person name="Takamizawa K."/>
        </authorList>
    </citation>
    <scope>NUCLEOTIDE SEQUENCE [LARGE SCALE GENOMIC DNA]</scope>
    <source>
        <strain evidence="12 13">RMAS</strain>
    </source>
</reference>
<gene>
    <name evidence="10" type="primary">hisH</name>
    <name evidence="12" type="ORF">MTTB_15110</name>
</gene>
<keyword evidence="3 10" id="KW-0028">Amino-acid biosynthesis</keyword>
<dbReference type="PIRSF" id="PIRSF000495">
    <property type="entry name" value="Amidotransf_hisH"/>
    <property type="match status" value="1"/>
</dbReference>
<accession>A0ABN6PGU0</accession>
<feature type="active site" evidence="10">
    <location>
        <position position="180"/>
    </location>
</feature>
<dbReference type="PANTHER" id="PTHR42701:SF1">
    <property type="entry name" value="IMIDAZOLE GLYCEROL PHOSPHATE SYNTHASE SUBUNIT HISH"/>
    <property type="match status" value="1"/>
</dbReference>
<proteinExistence type="inferred from homology"/>
<dbReference type="InterPro" id="IPR017926">
    <property type="entry name" value="GATASE"/>
</dbReference>
<evidence type="ECO:0000256" key="6">
    <source>
        <dbReference type="ARBA" id="ARBA00023102"/>
    </source>
</evidence>
<keyword evidence="13" id="KW-1185">Reference proteome</keyword>
<dbReference type="Proteomes" id="UP000831817">
    <property type="component" value="Chromosome"/>
</dbReference>
<evidence type="ECO:0000256" key="9">
    <source>
        <dbReference type="ARBA" id="ARBA00049534"/>
    </source>
</evidence>
<comment type="subunit">
    <text evidence="2 10">Heterodimer of HisH and HisF.</text>
</comment>
<comment type="function">
    <text evidence="10">IGPS catalyzes the conversion of PRFAR and glutamine to IGP, AICAR and glutamate. The HisH subunit catalyzes the hydrolysis of glutamine to glutamate and ammonia as part of the synthesis of IGP and AICAR. The resulting ammonia molecule is channeled to the active site of HisF.</text>
</comment>
<dbReference type="InterPro" id="IPR010139">
    <property type="entry name" value="Imidazole-glycPsynth_HisH"/>
</dbReference>
<organism evidence="12 13">
    <name type="scientific">Methanothermobacter tenebrarum</name>
    <dbReference type="NCBI Taxonomy" id="680118"/>
    <lineage>
        <taxon>Archaea</taxon>
        <taxon>Methanobacteriati</taxon>
        <taxon>Methanobacteriota</taxon>
        <taxon>Methanomada group</taxon>
        <taxon>Methanobacteria</taxon>
        <taxon>Methanobacteriales</taxon>
        <taxon>Methanobacteriaceae</taxon>
        <taxon>Methanothermobacter</taxon>
    </lineage>
</organism>
<feature type="active site" evidence="10">
    <location>
        <position position="178"/>
    </location>
</feature>
<feature type="domain" description="Glutamine amidotransferase" evidence="11">
    <location>
        <begin position="4"/>
        <end position="193"/>
    </location>
</feature>
<dbReference type="EMBL" id="AP025698">
    <property type="protein sequence ID" value="BDH80132.1"/>
    <property type="molecule type" value="Genomic_DNA"/>
</dbReference>
<feature type="active site" description="Nucleophile" evidence="10">
    <location>
        <position position="77"/>
    </location>
</feature>